<proteinExistence type="predicted"/>
<gene>
    <name evidence="3" type="ORF">RHOBADRAFT_64605</name>
</gene>
<keyword evidence="4" id="KW-1185">Reference proteome</keyword>
<protein>
    <submittedName>
        <fullName evidence="3">Uncharacterized protein</fullName>
    </submittedName>
</protein>
<sequence>MDASLRLMIVFLALFLGAFIVYILLSTCLGPPLIRWARSLLAAHHAASQGSTWDGGAGGGYRSLRRRGAGMGGLDQGRGGVEGYEMASLGAEEDE</sequence>
<keyword evidence="2" id="KW-0812">Transmembrane</keyword>
<dbReference type="AlphaFoldDB" id="A0A194SBT6"/>
<dbReference type="RefSeq" id="XP_018272915.1">
    <property type="nucleotide sequence ID" value="XM_018418525.1"/>
</dbReference>
<evidence type="ECO:0000256" key="1">
    <source>
        <dbReference type="SAM" id="MobiDB-lite"/>
    </source>
</evidence>
<dbReference type="GeneID" id="28978972"/>
<feature type="compositionally biased region" description="Gly residues" evidence="1">
    <location>
        <begin position="69"/>
        <end position="82"/>
    </location>
</feature>
<feature type="transmembrane region" description="Helical" evidence="2">
    <location>
        <begin position="7"/>
        <end position="25"/>
    </location>
</feature>
<reference evidence="3 4" key="1">
    <citation type="journal article" date="2015" name="Front. Microbiol.">
        <title>Genome sequence of the plant growth promoting endophytic yeast Rhodotorula graminis WP1.</title>
        <authorList>
            <person name="Firrincieli A."/>
            <person name="Otillar R."/>
            <person name="Salamov A."/>
            <person name="Schmutz J."/>
            <person name="Khan Z."/>
            <person name="Redman R.S."/>
            <person name="Fleck N.D."/>
            <person name="Lindquist E."/>
            <person name="Grigoriev I.V."/>
            <person name="Doty S.L."/>
        </authorList>
    </citation>
    <scope>NUCLEOTIDE SEQUENCE [LARGE SCALE GENOMIC DNA]</scope>
    <source>
        <strain evidence="3 4">WP1</strain>
    </source>
</reference>
<dbReference type="Proteomes" id="UP000053890">
    <property type="component" value="Unassembled WGS sequence"/>
</dbReference>
<evidence type="ECO:0000313" key="3">
    <source>
        <dbReference type="EMBL" id="KPV76866.1"/>
    </source>
</evidence>
<accession>A0A194SBT6</accession>
<dbReference type="OrthoDB" id="2525323at2759"/>
<name>A0A194SBT6_RHOGW</name>
<evidence type="ECO:0000256" key="2">
    <source>
        <dbReference type="SAM" id="Phobius"/>
    </source>
</evidence>
<feature type="region of interest" description="Disordered" evidence="1">
    <location>
        <begin position="68"/>
        <end position="95"/>
    </location>
</feature>
<organism evidence="3 4">
    <name type="scientific">Rhodotorula graminis (strain WP1)</name>
    <dbReference type="NCBI Taxonomy" id="578459"/>
    <lineage>
        <taxon>Eukaryota</taxon>
        <taxon>Fungi</taxon>
        <taxon>Dikarya</taxon>
        <taxon>Basidiomycota</taxon>
        <taxon>Pucciniomycotina</taxon>
        <taxon>Microbotryomycetes</taxon>
        <taxon>Sporidiobolales</taxon>
        <taxon>Sporidiobolaceae</taxon>
        <taxon>Rhodotorula</taxon>
    </lineage>
</organism>
<evidence type="ECO:0000313" key="4">
    <source>
        <dbReference type="Proteomes" id="UP000053890"/>
    </source>
</evidence>
<keyword evidence="2" id="KW-0472">Membrane</keyword>
<keyword evidence="2" id="KW-1133">Transmembrane helix</keyword>
<dbReference type="EMBL" id="KQ474075">
    <property type="protein sequence ID" value="KPV76866.1"/>
    <property type="molecule type" value="Genomic_DNA"/>
</dbReference>